<organism evidence="2 3">
    <name type="scientific">Microctonus aethiopoides</name>
    <dbReference type="NCBI Taxonomy" id="144406"/>
    <lineage>
        <taxon>Eukaryota</taxon>
        <taxon>Metazoa</taxon>
        <taxon>Ecdysozoa</taxon>
        <taxon>Arthropoda</taxon>
        <taxon>Hexapoda</taxon>
        <taxon>Insecta</taxon>
        <taxon>Pterygota</taxon>
        <taxon>Neoptera</taxon>
        <taxon>Endopterygota</taxon>
        <taxon>Hymenoptera</taxon>
        <taxon>Apocrita</taxon>
        <taxon>Ichneumonoidea</taxon>
        <taxon>Braconidae</taxon>
        <taxon>Euphorinae</taxon>
        <taxon>Microctonus</taxon>
    </lineage>
</organism>
<protein>
    <submittedName>
        <fullName evidence="2">Uncharacterized protein</fullName>
    </submittedName>
</protein>
<dbReference type="EMBL" id="JAQQBS010001540">
    <property type="protein sequence ID" value="KAK0157115.1"/>
    <property type="molecule type" value="Genomic_DNA"/>
</dbReference>
<accession>A0AA39C478</accession>
<feature type="compositionally biased region" description="Low complexity" evidence="1">
    <location>
        <begin position="228"/>
        <end position="237"/>
    </location>
</feature>
<name>A0AA39C478_9HYME</name>
<feature type="compositionally biased region" description="Basic residues" evidence="1">
    <location>
        <begin position="263"/>
        <end position="283"/>
    </location>
</feature>
<reference evidence="2" key="2">
    <citation type="submission" date="2023-03" db="EMBL/GenBank/DDBJ databases">
        <authorList>
            <person name="Inwood S.N."/>
            <person name="Skelly J.G."/>
            <person name="Guhlin J."/>
            <person name="Harrop T.W.R."/>
            <person name="Goldson S.G."/>
            <person name="Dearden P.K."/>
        </authorList>
    </citation>
    <scope>NUCLEOTIDE SEQUENCE</scope>
    <source>
        <strain evidence="2">Irish</strain>
        <tissue evidence="2">Whole body</tissue>
    </source>
</reference>
<reference evidence="2" key="1">
    <citation type="journal article" date="2023" name="bioRxiv">
        <title>Scaffold-level genome assemblies of two parasitoid biocontrol wasps reveal the parthenogenesis mechanism and an associated novel virus.</title>
        <authorList>
            <person name="Inwood S."/>
            <person name="Skelly J."/>
            <person name="Guhlin J."/>
            <person name="Harrop T."/>
            <person name="Goldson S."/>
            <person name="Dearden P."/>
        </authorList>
    </citation>
    <scope>NUCLEOTIDE SEQUENCE</scope>
    <source>
        <strain evidence="2">Irish</strain>
        <tissue evidence="2">Whole body</tissue>
    </source>
</reference>
<gene>
    <name evidence="2" type="ORF">PV328_011873</name>
</gene>
<feature type="compositionally biased region" description="Low complexity" evidence="1">
    <location>
        <begin position="196"/>
        <end position="205"/>
    </location>
</feature>
<evidence type="ECO:0000256" key="1">
    <source>
        <dbReference type="SAM" id="MobiDB-lite"/>
    </source>
</evidence>
<sequence>MAKKMFGGLHAFIPLELRSVLFSWGFWWRLVHLLLGPLYKATHASSYFRGIQELVATDLANLVQFLQALAVFVNVALQMSLAFIHPPSLELRGNINIKALRDGCWGQDHPAADYIPWDGEPISIYKFYDEKSAAPAEEVESAGCMSNAQLQARIIAQDAMIVNINDQLRQLLELIRQQQQQQHPQQERPQQERPQHPQQEQQQHPQQERPQHPQQEQQQHPQQERPQHPQQEQQQHPQQERPQHPQQERPQHPQQEQPQIVATRRKGRGRGGGASKRRWKARRQGNDRFNQYPGRNNINFNPIYVSVIFDKKGLEFFGDIEIKFY</sequence>
<feature type="compositionally biased region" description="Basic and acidic residues" evidence="1">
    <location>
        <begin position="238"/>
        <end position="251"/>
    </location>
</feature>
<evidence type="ECO:0000313" key="2">
    <source>
        <dbReference type="EMBL" id="KAK0157115.1"/>
    </source>
</evidence>
<feature type="compositionally biased region" description="Basic and acidic residues" evidence="1">
    <location>
        <begin position="185"/>
        <end position="195"/>
    </location>
</feature>
<feature type="region of interest" description="Disordered" evidence="1">
    <location>
        <begin position="179"/>
        <end position="293"/>
    </location>
</feature>
<proteinExistence type="predicted"/>
<keyword evidence="3" id="KW-1185">Reference proteome</keyword>
<comment type="caution">
    <text evidence="2">The sequence shown here is derived from an EMBL/GenBank/DDBJ whole genome shotgun (WGS) entry which is preliminary data.</text>
</comment>
<dbReference type="Proteomes" id="UP001168990">
    <property type="component" value="Unassembled WGS sequence"/>
</dbReference>
<dbReference type="AlphaFoldDB" id="A0AA39C478"/>
<feature type="compositionally biased region" description="Low complexity" evidence="1">
    <location>
        <begin position="212"/>
        <end position="221"/>
    </location>
</feature>
<evidence type="ECO:0000313" key="3">
    <source>
        <dbReference type="Proteomes" id="UP001168990"/>
    </source>
</evidence>